<comment type="caution">
    <text evidence="1">The sequence shown here is derived from an EMBL/GenBank/DDBJ whole genome shotgun (WGS) entry which is preliminary data.</text>
</comment>
<reference evidence="1" key="1">
    <citation type="journal article" date="2015" name="Nature">
        <title>Complex archaea that bridge the gap between prokaryotes and eukaryotes.</title>
        <authorList>
            <person name="Spang A."/>
            <person name="Saw J.H."/>
            <person name="Jorgensen S.L."/>
            <person name="Zaremba-Niedzwiedzka K."/>
            <person name="Martijn J."/>
            <person name="Lind A.E."/>
            <person name="van Eijk R."/>
            <person name="Schleper C."/>
            <person name="Guy L."/>
            <person name="Ettema T.J."/>
        </authorList>
    </citation>
    <scope>NUCLEOTIDE SEQUENCE</scope>
</reference>
<gene>
    <name evidence="1" type="ORF">LCGC14_2559570</name>
</gene>
<protein>
    <submittedName>
        <fullName evidence="1">Uncharacterized protein</fullName>
    </submittedName>
</protein>
<evidence type="ECO:0000313" key="1">
    <source>
        <dbReference type="EMBL" id="KKL10065.1"/>
    </source>
</evidence>
<name>A0A0F9AKY7_9ZZZZ</name>
<dbReference type="EMBL" id="LAZR01042214">
    <property type="protein sequence ID" value="KKL10065.1"/>
    <property type="molecule type" value="Genomic_DNA"/>
</dbReference>
<accession>A0A0F9AKY7</accession>
<proteinExistence type="predicted"/>
<organism evidence="1">
    <name type="scientific">marine sediment metagenome</name>
    <dbReference type="NCBI Taxonomy" id="412755"/>
    <lineage>
        <taxon>unclassified sequences</taxon>
        <taxon>metagenomes</taxon>
        <taxon>ecological metagenomes</taxon>
    </lineage>
</organism>
<sequence length="39" mass="4649">MGDYNNVKSFFRRLNKVLKELSEKAINRAKENKREIVIP</sequence>
<dbReference type="AlphaFoldDB" id="A0A0F9AKY7"/>